<dbReference type="InterPro" id="IPR013549">
    <property type="entry name" value="DUF1731"/>
</dbReference>
<comment type="caution">
    <text evidence="4">The sequence shown here is derived from an EMBL/GenBank/DDBJ whole genome shotgun (WGS) entry which is preliminary data.</text>
</comment>
<evidence type="ECO:0000259" key="3">
    <source>
        <dbReference type="Pfam" id="PF08338"/>
    </source>
</evidence>
<dbReference type="RefSeq" id="WP_344745849.1">
    <property type="nucleotide sequence ID" value="NZ_BAAAWW010000077.1"/>
</dbReference>
<dbReference type="Pfam" id="PF08338">
    <property type="entry name" value="DUF1731"/>
    <property type="match status" value="1"/>
</dbReference>
<feature type="domain" description="NAD-dependent epimerase/dehydratase" evidence="2">
    <location>
        <begin position="3"/>
        <end position="210"/>
    </location>
</feature>
<dbReference type="Proteomes" id="UP001589610">
    <property type="component" value="Unassembled WGS sequence"/>
</dbReference>
<reference evidence="4 5" key="1">
    <citation type="submission" date="2024-09" db="EMBL/GenBank/DDBJ databases">
        <authorList>
            <person name="Sun Q."/>
            <person name="Mori K."/>
        </authorList>
    </citation>
    <scope>NUCLEOTIDE SEQUENCE [LARGE SCALE GENOMIC DNA]</scope>
    <source>
        <strain evidence="4 5">JCM 3028</strain>
    </source>
</reference>
<dbReference type="EMBL" id="JBHMBS010000002">
    <property type="protein sequence ID" value="MFB9675138.1"/>
    <property type="molecule type" value="Genomic_DNA"/>
</dbReference>
<proteinExistence type="inferred from homology"/>
<dbReference type="Pfam" id="PF01370">
    <property type="entry name" value="Epimerase"/>
    <property type="match status" value="1"/>
</dbReference>
<organism evidence="4 5">
    <name type="scientific">Streptosporangium vulgare</name>
    <dbReference type="NCBI Taxonomy" id="46190"/>
    <lineage>
        <taxon>Bacteria</taxon>
        <taxon>Bacillati</taxon>
        <taxon>Actinomycetota</taxon>
        <taxon>Actinomycetes</taxon>
        <taxon>Streptosporangiales</taxon>
        <taxon>Streptosporangiaceae</taxon>
        <taxon>Streptosporangium</taxon>
    </lineage>
</organism>
<name>A0ABV5TBN2_9ACTN</name>
<sequence length="298" mass="31817">MLIVVAGSTGLIGRTVVSELREAGHEVRRLVRRGPAAEDEHEWDPSSGTIAREAFDDGVDAVINLCGASFQGRWNAARKRYIRASRIEPARTLAEAVAKHGVPTLLNASSLSFYGDTGDVVTDETAGEGPGFLAEMVVDWEAATTVARDAGSRVVLLRTGLVLSPDGGLLRPPIQFGLGGRLGDGRQYVAWISLPDEIAAIRFLLDNPDVSGPVNLCAPEPVTNDEFTKALGRALRRPVLLPVPKAVVRAVLGEAADELALISLRVVPRVLRDAGFTFRHADFGTALADVLRPSMSGR</sequence>
<feature type="domain" description="DUF1731" evidence="3">
    <location>
        <begin position="243"/>
        <end position="290"/>
    </location>
</feature>
<dbReference type="InterPro" id="IPR001509">
    <property type="entry name" value="Epimerase_deHydtase"/>
</dbReference>
<gene>
    <name evidence="4" type="ORF">ACFFRH_06530</name>
</gene>
<dbReference type="InterPro" id="IPR010099">
    <property type="entry name" value="SDR39U1"/>
</dbReference>
<dbReference type="SUPFAM" id="SSF51735">
    <property type="entry name" value="NAD(P)-binding Rossmann-fold domains"/>
    <property type="match status" value="1"/>
</dbReference>
<evidence type="ECO:0000259" key="2">
    <source>
        <dbReference type="Pfam" id="PF01370"/>
    </source>
</evidence>
<comment type="similarity">
    <text evidence="1">Belongs to the NAD(P)-dependent epimerase/dehydratase family. SDR39U1 subfamily.</text>
</comment>
<dbReference type="Gene3D" id="3.40.50.720">
    <property type="entry name" value="NAD(P)-binding Rossmann-like Domain"/>
    <property type="match status" value="1"/>
</dbReference>
<evidence type="ECO:0000313" key="5">
    <source>
        <dbReference type="Proteomes" id="UP001589610"/>
    </source>
</evidence>
<protein>
    <submittedName>
        <fullName evidence="4">TIGR01777 family oxidoreductase</fullName>
    </submittedName>
</protein>
<dbReference type="InterPro" id="IPR036291">
    <property type="entry name" value="NAD(P)-bd_dom_sf"/>
</dbReference>
<evidence type="ECO:0000313" key="4">
    <source>
        <dbReference type="EMBL" id="MFB9675138.1"/>
    </source>
</evidence>
<accession>A0ABV5TBN2</accession>
<keyword evidence="5" id="KW-1185">Reference proteome</keyword>
<dbReference type="PANTHER" id="PTHR11092">
    <property type="entry name" value="SUGAR NUCLEOTIDE EPIMERASE RELATED"/>
    <property type="match status" value="1"/>
</dbReference>
<dbReference type="PANTHER" id="PTHR11092:SF0">
    <property type="entry name" value="EPIMERASE FAMILY PROTEIN SDR39U1"/>
    <property type="match status" value="1"/>
</dbReference>
<dbReference type="NCBIfam" id="TIGR01777">
    <property type="entry name" value="yfcH"/>
    <property type="match status" value="1"/>
</dbReference>
<evidence type="ECO:0000256" key="1">
    <source>
        <dbReference type="ARBA" id="ARBA00009353"/>
    </source>
</evidence>